<feature type="transmembrane region" description="Helical" evidence="1">
    <location>
        <begin position="80"/>
        <end position="101"/>
    </location>
</feature>
<sequence length="294" mass="34291">MIENKEKIYEIILTIAVFFFLLFNISILRTYFVYAVYVGDLIYLLLFFLEFIVSFLLSYKFYKTIQSKLSSRIKDILLTVFVTIVFYAYLLVFWIFIMAMFSKIAPYIPNVLGAILSLILIMLIPMSFLFTLFLSYRFYLYVASEELYKVLKAQEKNFLKRDQEQTIKYYEHNSQLRDKWNSQKTKFLLAYVIAVIIILAINSFLSLGIDFGLLLKGFFILSIGIFLLIYDKKVFAYFMIIFGWMGLVFLFNSLGHNGFLGLTVNQTDAISGVLLVVGTTIAIVVATFWLKYNV</sequence>
<evidence type="ECO:0000256" key="1">
    <source>
        <dbReference type="SAM" id="Phobius"/>
    </source>
</evidence>
<feature type="transmembrane region" description="Helical" evidence="1">
    <location>
        <begin position="235"/>
        <end position="254"/>
    </location>
</feature>
<dbReference type="EMBL" id="SUTG01000001">
    <property type="protein sequence ID" value="MBE6511621.1"/>
    <property type="molecule type" value="Genomic_DNA"/>
</dbReference>
<feature type="transmembrane region" description="Helical" evidence="1">
    <location>
        <begin position="107"/>
        <end position="134"/>
    </location>
</feature>
<evidence type="ECO:0000313" key="2">
    <source>
        <dbReference type="EMBL" id="MBE6511621.1"/>
    </source>
</evidence>
<feature type="transmembrane region" description="Helical" evidence="1">
    <location>
        <begin position="12"/>
        <end position="35"/>
    </location>
</feature>
<keyword evidence="1" id="KW-1133">Transmembrane helix</keyword>
<keyword evidence="1" id="KW-0812">Transmembrane</keyword>
<dbReference type="Proteomes" id="UP000732619">
    <property type="component" value="Unassembled WGS sequence"/>
</dbReference>
<accession>A0A8T3VQN3</accession>
<feature type="transmembrane region" description="Helical" evidence="1">
    <location>
        <begin position="187"/>
        <end position="205"/>
    </location>
</feature>
<comment type="caution">
    <text evidence="2">The sequence shown here is derived from an EMBL/GenBank/DDBJ whole genome shotgun (WGS) entry which is preliminary data.</text>
</comment>
<feature type="transmembrane region" description="Helical" evidence="1">
    <location>
        <begin position="211"/>
        <end position="230"/>
    </location>
</feature>
<protein>
    <submittedName>
        <fullName evidence="2">Uncharacterized protein</fullName>
    </submittedName>
</protein>
<reference evidence="2" key="1">
    <citation type="submission" date="2019-04" db="EMBL/GenBank/DDBJ databases">
        <title>Evolution of Biomass-Degrading Anaerobic Consortia Revealed by Metagenomics.</title>
        <authorList>
            <person name="Peng X."/>
        </authorList>
    </citation>
    <scope>NUCLEOTIDE SEQUENCE</scope>
    <source>
        <strain evidence="2">SIG14</strain>
    </source>
</reference>
<keyword evidence="1" id="KW-0472">Membrane</keyword>
<dbReference type="AlphaFoldDB" id="A0A8T3VQN3"/>
<gene>
    <name evidence="2" type="ORF">E7Z75_00520</name>
</gene>
<evidence type="ECO:0000313" key="3">
    <source>
        <dbReference type="Proteomes" id="UP000732619"/>
    </source>
</evidence>
<name>A0A8T3VQN3_METOL</name>
<feature type="transmembrane region" description="Helical" evidence="1">
    <location>
        <begin position="41"/>
        <end position="59"/>
    </location>
</feature>
<proteinExistence type="predicted"/>
<feature type="transmembrane region" description="Helical" evidence="1">
    <location>
        <begin position="269"/>
        <end position="290"/>
    </location>
</feature>
<organism evidence="2 3">
    <name type="scientific">Methanobrevibacter olleyae</name>
    <dbReference type="NCBI Taxonomy" id="294671"/>
    <lineage>
        <taxon>Archaea</taxon>
        <taxon>Methanobacteriati</taxon>
        <taxon>Methanobacteriota</taxon>
        <taxon>Methanomada group</taxon>
        <taxon>Methanobacteria</taxon>
        <taxon>Methanobacteriales</taxon>
        <taxon>Methanobacteriaceae</taxon>
        <taxon>Methanobrevibacter</taxon>
    </lineage>
</organism>